<dbReference type="EMBL" id="CP001672">
    <property type="protein sequence ID" value="ACT48754.1"/>
    <property type="molecule type" value="Genomic_DNA"/>
</dbReference>
<dbReference type="HOGENOM" id="CLU_2246847_0_0_4"/>
<dbReference type="KEGG" id="mmb:Mmol_1851"/>
<dbReference type="STRING" id="583345.Mmol_1851"/>
<accession>C6WXV5</accession>
<evidence type="ECO:0000313" key="2">
    <source>
        <dbReference type="EMBL" id="ACT48754.1"/>
    </source>
</evidence>
<sequence>MQMVMNQSNSGGHHTAMLSEQAQQNDAMAEHCKMQMHHGKQTQQKTAYYCSGSNCSVICAGLVLSTSLTTITISPTVTDFTSFVTPNFHSQAPDFLERPPRNFS</sequence>
<feature type="region of interest" description="Disordered" evidence="1">
    <location>
        <begin position="1"/>
        <end position="24"/>
    </location>
</feature>
<dbReference type="AlphaFoldDB" id="C6WXV5"/>
<organism evidence="2 3">
    <name type="scientific">Methylotenera mobilis (strain JLW8 / ATCC BAA-1282 / DSM 17540)</name>
    <dbReference type="NCBI Taxonomy" id="583345"/>
    <lineage>
        <taxon>Bacteria</taxon>
        <taxon>Pseudomonadati</taxon>
        <taxon>Pseudomonadota</taxon>
        <taxon>Betaproteobacteria</taxon>
        <taxon>Nitrosomonadales</taxon>
        <taxon>Methylophilaceae</taxon>
        <taxon>Methylotenera</taxon>
    </lineage>
</organism>
<reference evidence="3" key="1">
    <citation type="submission" date="2009-07" db="EMBL/GenBank/DDBJ databases">
        <title>Complete sequence of Methylotenera mobilis JLW8.</title>
        <authorList>
            <consortium name="US DOE Joint Genome Institute"/>
            <person name="Lucas S."/>
            <person name="Copeland A."/>
            <person name="Lapidus A."/>
            <person name="Glavina del Rio T."/>
            <person name="Tice H."/>
            <person name="Bruce D."/>
            <person name="Goodwin L."/>
            <person name="Pitluck S."/>
            <person name="LaButti K.M."/>
            <person name="Clum A."/>
            <person name="Larimer F."/>
            <person name="Land M."/>
            <person name="Hauser L."/>
            <person name="Kyrpides N."/>
            <person name="Mikhailova N."/>
            <person name="Kayluzhnaya M."/>
            <person name="Chistoserdova L."/>
        </authorList>
    </citation>
    <scope>NUCLEOTIDE SEQUENCE [LARGE SCALE GENOMIC DNA]</scope>
    <source>
        <strain evidence="3">JLW8 / ATCC BAA-1282 / DSM 17540</strain>
    </source>
</reference>
<evidence type="ECO:0000313" key="3">
    <source>
        <dbReference type="Proteomes" id="UP000002742"/>
    </source>
</evidence>
<protein>
    <submittedName>
        <fullName evidence="2">Uncharacterized protein</fullName>
    </submittedName>
</protein>
<proteinExistence type="predicted"/>
<gene>
    <name evidence="2" type="ordered locus">Mmol_1851</name>
</gene>
<name>C6WXV5_METML</name>
<reference evidence="2 3" key="2">
    <citation type="journal article" date="2011" name="J. Bacteriol.">
        <title>Genomes of three methylotrophs from a single niche uncover genetic and metabolic divergence of Methylophilaceae.</title>
        <authorList>
            <person name="Lapidus A."/>
            <person name="Clum A."/>
            <person name="Labutti K."/>
            <person name="Kaluzhnaya M.G."/>
            <person name="Lim S."/>
            <person name="Beck D.A."/>
            <person name="Glavina Del Rio T."/>
            <person name="Nolan M."/>
            <person name="Mavromatis K."/>
            <person name="Huntemann M."/>
            <person name="Lucas S."/>
            <person name="Lidstrom M.E."/>
            <person name="Ivanova N."/>
            <person name="Chistoserdova L."/>
        </authorList>
    </citation>
    <scope>NUCLEOTIDE SEQUENCE [LARGE SCALE GENOMIC DNA]</scope>
    <source>
        <strain evidence="3">JLW8 / ATCC BAA-1282 / DSM 17540</strain>
    </source>
</reference>
<keyword evidence="3" id="KW-1185">Reference proteome</keyword>
<evidence type="ECO:0000256" key="1">
    <source>
        <dbReference type="SAM" id="MobiDB-lite"/>
    </source>
</evidence>
<dbReference type="Proteomes" id="UP000002742">
    <property type="component" value="Chromosome"/>
</dbReference>